<evidence type="ECO:0000313" key="1">
    <source>
        <dbReference type="EMBL" id="MQN80277.1"/>
    </source>
</evidence>
<accession>A0A6G1TYL7</accession>
<comment type="caution">
    <text evidence="1">The sequence shown here is derived from an EMBL/GenBank/DDBJ whole genome shotgun (WGS) entry which is preliminary data.</text>
</comment>
<name>A0A6G1TYL7_9BACT</name>
<organism evidence="1 2">
    <name type="scientific">Segatella copri</name>
    <dbReference type="NCBI Taxonomy" id="165179"/>
    <lineage>
        <taxon>Bacteria</taxon>
        <taxon>Pseudomonadati</taxon>
        <taxon>Bacteroidota</taxon>
        <taxon>Bacteroidia</taxon>
        <taxon>Bacteroidales</taxon>
        <taxon>Prevotellaceae</taxon>
        <taxon>Segatella</taxon>
    </lineage>
</organism>
<dbReference type="AlphaFoldDB" id="A0A6G1TYL7"/>
<dbReference type="RefSeq" id="WP_153122599.1">
    <property type="nucleotide sequence ID" value="NZ_VZCB01000045.1"/>
</dbReference>
<dbReference type="EMBL" id="VZCB01000045">
    <property type="protein sequence ID" value="MQN80277.1"/>
    <property type="molecule type" value="Genomic_DNA"/>
</dbReference>
<protein>
    <submittedName>
        <fullName evidence="1">Uncharacterized protein</fullName>
    </submittedName>
</protein>
<proteinExistence type="predicted"/>
<dbReference type="Proteomes" id="UP000480425">
    <property type="component" value="Unassembled WGS sequence"/>
</dbReference>
<reference evidence="1 2" key="1">
    <citation type="submission" date="2019-09" db="EMBL/GenBank/DDBJ databases">
        <title>Distinct polysaccharide growth profiles of human intestinal Prevotella copri isolates.</title>
        <authorList>
            <person name="Fehlner-Peach H."/>
            <person name="Magnabosco C."/>
            <person name="Raghavan V."/>
            <person name="Scher J.U."/>
            <person name="Tett A."/>
            <person name="Cox L.M."/>
            <person name="Gottsegen C."/>
            <person name="Watters A."/>
            <person name="Wiltshire- Gordon J.D."/>
            <person name="Segata N."/>
            <person name="Bonneau R."/>
            <person name="Littman D.R."/>
        </authorList>
    </citation>
    <scope>NUCLEOTIDE SEQUENCE [LARGE SCALE GENOMIC DNA]</scope>
    <source>
        <strain evidence="2">iA622</strain>
    </source>
</reference>
<gene>
    <name evidence="1" type="ORF">F7D73_04795</name>
</gene>
<sequence length="99" mass="11030">MAKIERTYNQEKAKQILKHNVALLDYSLRELPLDAVLPSRTDKGMNYSFTPTLNSLFNLPFAFPVPFNHLTCGIRLKIPVAGVHEHVCLGVPIPIMGGT</sequence>
<evidence type="ECO:0000313" key="2">
    <source>
        <dbReference type="Proteomes" id="UP000480425"/>
    </source>
</evidence>